<dbReference type="InterPro" id="IPR006084">
    <property type="entry name" value="XPG/Rad2"/>
</dbReference>
<dbReference type="SMART" id="SM00485">
    <property type="entry name" value="XPGN"/>
    <property type="match status" value="1"/>
</dbReference>
<keyword evidence="4" id="KW-0234">DNA repair</keyword>
<dbReference type="PANTHER" id="PTHR11081">
    <property type="entry name" value="FLAP ENDONUCLEASE FAMILY MEMBER"/>
    <property type="match status" value="1"/>
</dbReference>
<dbReference type="GO" id="GO:0006281">
    <property type="term" value="P:DNA repair"/>
    <property type="evidence" value="ECO:0007669"/>
    <property type="project" value="UniProtKB-KW"/>
</dbReference>
<keyword evidence="11" id="KW-1185">Reference proteome</keyword>
<evidence type="ECO:0000313" key="11">
    <source>
        <dbReference type="Proteomes" id="UP000245207"/>
    </source>
</evidence>
<dbReference type="InterPro" id="IPR019974">
    <property type="entry name" value="XPG_CS"/>
</dbReference>
<evidence type="ECO:0000256" key="1">
    <source>
        <dbReference type="ARBA" id="ARBA00022723"/>
    </source>
</evidence>
<dbReference type="PROSITE" id="PS00841">
    <property type="entry name" value="XPG_1"/>
    <property type="match status" value="1"/>
</dbReference>
<reference evidence="8 11" key="1">
    <citation type="journal article" date="2018" name="Mol. Plant">
        <title>The genome of Artemisia annua provides insight into the evolution of Asteraceae family and artemisinin biosynthesis.</title>
        <authorList>
            <person name="Shen Q."/>
            <person name="Zhang L."/>
            <person name="Liao Z."/>
            <person name="Wang S."/>
            <person name="Yan T."/>
            <person name="Shi P."/>
            <person name="Liu M."/>
            <person name="Fu X."/>
            <person name="Pan Q."/>
            <person name="Wang Y."/>
            <person name="Lv Z."/>
            <person name="Lu X."/>
            <person name="Zhang F."/>
            <person name="Jiang W."/>
            <person name="Ma Y."/>
            <person name="Chen M."/>
            <person name="Hao X."/>
            <person name="Li L."/>
            <person name="Tang Y."/>
            <person name="Lv G."/>
            <person name="Zhou Y."/>
            <person name="Sun X."/>
            <person name="Brodelius P.E."/>
            <person name="Rose J.K.C."/>
            <person name="Tang K."/>
        </authorList>
    </citation>
    <scope>NUCLEOTIDE SEQUENCE [LARGE SCALE GENOMIC DNA]</scope>
    <source>
        <strain evidence="11">cv. Huhao1</strain>
        <tissue evidence="8">Leaf</tissue>
    </source>
</reference>
<dbReference type="Gene3D" id="3.40.50.1010">
    <property type="entry name" value="5'-nuclease"/>
    <property type="match status" value="1"/>
</dbReference>
<dbReference type="AlphaFoldDB" id="A0A2U1M7X0"/>
<dbReference type="GO" id="GO:0046872">
    <property type="term" value="F:metal ion binding"/>
    <property type="evidence" value="ECO:0007669"/>
    <property type="project" value="UniProtKB-KW"/>
</dbReference>
<dbReference type="SUPFAM" id="SSF88723">
    <property type="entry name" value="PIN domain-like"/>
    <property type="match status" value="1"/>
</dbReference>
<evidence type="ECO:0000256" key="3">
    <source>
        <dbReference type="ARBA" id="ARBA00022842"/>
    </source>
</evidence>
<keyword evidence="3" id="KW-0460">Magnesium</keyword>
<dbReference type="Pfam" id="PF00752">
    <property type="entry name" value="XPG_N"/>
    <property type="match status" value="1"/>
</dbReference>
<dbReference type="PANTHER" id="PTHR11081:SF9">
    <property type="entry name" value="FLAP ENDONUCLEASE 1"/>
    <property type="match status" value="1"/>
</dbReference>
<keyword evidence="8" id="KW-0269">Exonuclease</keyword>
<dbReference type="EMBL" id="PKPP01006340">
    <property type="protein sequence ID" value="PWA56836.1"/>
    <property type="molecule type" value="Genomic_DNA"/>
</dbReference>
<dbReference type="InterPro" id="IPR006085">
    <property type="entry name" value="XPG_DNA_repair_N"/>
</dbReference>
<dbReference type="EMBL" id="PKPP01004796">
    <property type="protein sequence ID" value="PWA62740.1"/>
    <property type="molecule type" value="Genomic_DNA"/>
</dbReference>
<evidence type="ECO:0000313" key="10">
    <source>
        <dbReference type="EMBL" id="PWA82260.1"/>
    </source>
</evidence>
<dbReference type="OrthoDB" id="1713168at2759"/>
<organism evidence="8 11">
    <name type="scientific">Artemisia annua</name>
    <name type="common">Sweet wormwood</name>
    <dbReference type="NCBI Taxonomy" id="35608"/>
    <lineage>
        <taxon>Eukaryota</taxon>
        <taxon>Viridiplantae</taxon>
        <taxon>Streptophyta</taxon>
        <taxon>Embryophyta</taxon>
        <taxon>Tracheophyta</taxon>
        <taxon>Spermatophyta</taxon>
        <taxon>Magnoliopsida</taxon>
        <taxon>eudicotyledons</taxon>
        <taxon>Gunneridae</taxon>
        <taxon>Pentapetalae</taxon>
        <taxon>asterids</taxon>
        <taxon>campanulids</taxon>
        <taxon>Asterales</taxon>
        <taxon>Asteraceae</taxon>
        <taxon>Asteroideae</taxon>
        <taxon>Anthemideae</taxon>
        <taxon>Artemisiinae</taxon>
        <taxon>Artemisia</taxon>
    </lineage>
</organism>
<dbReference type="EMBL" id="PKPP01010169">
    <property type="protein sequence ID" value="PWA46669.1"/>
    <property type="molecule type" value="Genomic_DNA"/>
</dbReference>
<evidence type="ECO:0000256" key="4">
    <source>
        <dbReference type="ARBA" id="ARBA00023204"/>
    </source>
</evidence>
<accession>A0A2U1M7X0</accession>
<gene>
    <name evidence="10" type="ORF">CTI12_AA178630</name>
    <name evidence="9" type="ORF">CTI12_AA359390</name>
    <name evidence="8" type="ORF">CTI12_AA410090</name>
    <name evidence="7" type="ORF">CTI12_AA412870</name>
    <name evidence="6" type="ORF">CTI12_AA506390</name>
</gene>
<dbReference type="EMBL" id="PKPP01001490">
    <property type="protein sequence ID" value="PWA82260.1"/>
    <property type="molecule type" value="Genomic_DNA"/>
</dbReference>
<comment type="caution">
    <text evidence="8">The sequence shown here is derived from an EMBL/GenBank/DDBJ whole genome shotgun (WGS) entry which is preliminary data.</text>
</comment>
<evidence type="ECO:0000313" key="8">
    <source>
        <dbReference type="EMBL" id="PWA57352.1"/>
    </source>
</evidence>
<keyword evidence="2" id="KW-0227">DNA damage</keyword>
<dbReference type="GO" id="GO:0017108">
    <property type="term" value="F:5'-flap endonuclease activity"/>
    <property type="evidence" value="ECO:0007669"/>
    <property type="project" value="TreeGrafter"/>
</dbReference>
<evidence type="ECO:0000313" key="7">
    <source>
        <dbReference type="EMBL" id="PWA56836.1"/>
    </source>
</evidence>
<dbReference type="Proteomes" id="UP000245207">
    <property type="component" value="Unassembled WGS sequence"/>
</dbReference>
<name>A0A2U1M7X0_ARTAN</name>
<dbReference type="EMBL" id="PKPP01006189">
    <property type="protein sequence ID" value="PWA57352.1"/>
    <property type="molecule type" value="Genomic_DNA"/>
</dbReference>
<dbReference type="GO" id="GO:0008409">
    <property type="term" value="F:5'-3' exonuclease activity"/>
    <property type="evidence" value="ECO:0007669"/>
    <property type="project" value="TreeGrafter"/>
</dbReference>
<keyword evidence="8" id="KW-0540">Nuclease</keyword>
<evidence type="ECO:0000256" key="2">
    <source>
        <dbReference type="ARBA" id="ARBA00022763"/>
    </source>
</evidence>
<proteinExistence type="predicted"/>
<feature type="domain" description="XPG N-terminal" evidence="5">
    <location>
        <begin position="1"/>
        <end position="64"/>
    </location>
</feature>
<evidence type="ECO:0000259" key="5">
    <source>
        <dbReference type="SMART" id="SM00485"/>
    </source>
</evidence>
<sequence length="117" mass="12904">MLVDNIFGFKLTTGCTNGSHLQGMFNRTIRLLESGLKPVYVFDGAPPDLKKQELAKRYSRREDATAGLNEAIQSGNKDDIEKFSKRIVQGNYAVSRGVKGIEAVEANAKLFKARIAV</sequence>
<dbReference type="InterPro" id="IPR029060">
    <property type="entry name" value="PIN-like_dom_sf"/>
</dbReference>
<evidence type="ECO:0000313" key="9">
    <source>
        <dbReference type="EMBL" id="PWA62740.1"/>
    </source>
</evidence>
<dbReference type="STRING" id="35608.A0A2U1M7X0"/>
<evidence type="ECO:0000313" key="6">
    <source>
        <dbReference type="EMBL" id="PWA46669.1"/>
    </source>
</evidence>
<protein>
    <submittedName>
        <fullName evidence="8">5'-3' exonuclease family protein</fullName>
    </submittedName>
</protein>
<keyword evidence="8" id="KW-0378">Hydrolase</keyword>
<keyword evidence="1" id="KW-0479">Metal-binding</keyword>